<protein>
    <submittedName>
        <fullName evidence="1">Uncharacterized protein</fullName>
    </submittedName>
</protein>
<organism evidence="1">
    <name type="scientific">Anguilla anguilla</name>
    <name type="common">European freshwater eel</name>
    <name type="synonym">Muraena anguilla</name>
    <dbReference type="NCBI Taxonomy" id="7936"/>
    <lineage>
        <taxon>Eukaryota</taxon>
        <taxon>Metazoa</taxon>
        <taxon>Chordata</taxon>
        <taxon>Craniata</taxon>
        <taxon>Vertebrata</taxon>
        <taxon>Euteleostomi</taxon>
        <taxon>Actinopterygii</taxon>
        <taxon>Neopterygii</taxon>
        <taxon>Teleostei</taxon>
        <taxon>Anguilliformes</taxon>
        <taxon>Anguillidae</taxon>
        <taxon>Anguilla</taxon>
    </lineage>
</organism>
<proteinExistence type="predicted"/>
<dbReference type="AlphaFoldDB" id="A0A0E9PLX0"/>
<dbReference type="EMBL" id="GBXM01103315">
    <property type="protein sequence ID" value="JAH05262.1"/>
    <property type="molecule type" value="Transcribed_RNA"/>
</dbReference>
<accession>A0A0E9PLX0</accession>
<name>A0A0E9PLX0_ANGAN</name>
<reference evidence="1" key="1">
    <citation type="submission" date="2014-11" db="EMBL/GenBank/DDBJ databases">
        <authorList>
            <person name="Amaro Gonzalez C."/>
        </authorList>
    </citation>
    <scope>NUCLEOTIDE SEQUENCE</scope>
</reference>
<sequence length="23" mass="2579">MTCCLSAFSGLLFHLRGCDIMLF</sequence>
<evidence type="ECO:0000313" key="1">
    <source>
        <dbReference type="EMBL" id="JAH05262.1"/>
    </source>
</evidence>
<reference evidence="1" key="2">
    <citation type="journal article" date="2015" name="Fish Shellfish Immunol.">
        <title>Early steps in the European eel (Anguilla anguilla)-Vibrio vulnificus interaction in the gills: Role of the RtxA13 toxin.</title>
        <authorList>
            <person name="Callol A."/>
            <person name="Pajuelo D."/>
            <person name="Ebbesson L."/>
            <person name="Teles M."/>
            <person name="MacKenzie S."/>
            <person name="Amaro C."/>
        </authorList>
    </citation>
    <scope>NUCLEOTIDE SEQUENCE</scope>
</reference>